<keyword evidence="3" id="KW-0677">Repeat</keyword>
<evidence type="ECO:0000256" key="4">
    <source>
        <dbReference type="ARBA" id="ARBA00023235"/>
    </source>
</evidence>
<dbReference type="Pfam" id="PF13243">
    <property type="entry name" value="SQHop_cyclase_C"/>
    <property type="match status" value="1"/>
</dbReference>
<evidence type="ECO:0000256" key="2">
    <source>
        <dbReference type="ARBA" id="ARBA00009755"/>
    </source>
</evidence>
<dbReference type="Gene3D" id="1.50.10.20">
    <property type="match status" value="2"/>
</dbReference>
<dbReference type="PANTHER" id="PTHR11764">
    <property type="entry name" value="TERPENE CYCLASE/MUTASE FAMILY MEMBER"/>
    <property type="match status" value="1"/>
</dbReference>
<dbReference type="GO" id="GO:0016829">
    <property type="term" value="F:lyase activity"/>
    <property type="evidence" value="ECO:0007669"/>
    <property type="project" value="UniProtKB-KW"/>
</dbReference>
<keyword evidence="4" id="KW-0413">Isomerase</keyword>
<dbReference type="SUPFAM" id="SSF48239">
    <property type="entry name" value="Terpenoid cyclases/Protein prenyltransferases"/>
    <property type="match status" value="2"/>
</dbReference>
<name>A0ABU0A2Q3_9BACI</name>
<evidence type="ECO:0000259" key="6">
    <source>
        <dbReference type="Pfam" id="PF13249"/>
    </source>
</evidence>
<dbReference type="Proteomes" id="UP001230005">
    <property type="component" value="Unassembled WGS sequence"/>
</dbReference>
<dbReference type="Pfam" id="PF13249">
    <property type="entry name" value="SQHop_cyclase_N"/>
    <property type="match status" value="1"/>
</dbReference>
<dbReference type="NCBIfam" id="TIGR01507">
    <property type="entry name" value="hopene_cyclase"/>
    <property type="match status" value="1"/>
</dbReference>
<organism evidence="7 8">
    <name type="scientific">Evansella vedderi</name>
    <dbReference type="NCBI Taxonomy" id="38282"/>
    <lineage>
        <taxon>Bacteria</taxon>
        <taxon>Bacillati</taxon>
        <taxon>Bacillota</taxon>
        <taxon>Bacilli</taxon>
        <taxon>Bacillales</taxon>
        <taxon>Bacillaceae</taxon>
        <taxon>Evansella</taxon>
    </lineage>
</organism>
<keyword evidence="8" id="KW-1185">Reference proteome</keyword>
<evidence type="ECO:0000256" key="1">
    <source>
        <dbReference type="ARBA" id="ARBA00004999"/>
    </source>
</evidence>
<comment type="pathway">
    <text evidence="1">Secondary metabolite biosynthesis; hopanoid biosynthesis.</text>
</comment>
<dbReference type="PROSITE" id="PS01074">
    <property type="entry name" value="TERPENE_SYNTHASES"/>
    <property type="match status" value="1"/>
</dbReference>
<feature type="domain" description="Squalene cyclase C-terminal" evidence="5">
    <location>
        <begin position="309"/>
        <end position="624"/>
    </location>
</feature>
<gene>
    <name evidence="7" type="ORF">J2S74_005229</name>
</gene>
<dbReference type="InterPro" id="IPR032696">
    <property type="entry name" value="SQ_cyclase_C"/>
</dbReference>
<dbReference type="SFLD" id="SFLDG01016">
    <property type="entry name" value="Prenyltransferase_Like_2"/>
    <property type="match status" value="1"/>
</dbReference>
<protein>
    <submittedName>
        <fullName evidence="7">Sporulenol synthase</fullName>
        <ecNumber evidence="7">4.2.1.137</ecNumber>
    </submittedName>
</protein>
<dbReference type="InterPro" id="IPR008930">
    <property type="entry name" value="Terpenoid_cyclase/PrenylTrfase"/>
</dbReference>
<dbReference type="PANTHER" id="PTHR11764:SF20">
    <property type="entry name" value="LANOSTEROL SYNTHASE"/>
    <property type="match status" value="1"/>
</dbReference>
<proteinExistence type="inferred from homology"/>
<dbReference type="InterPro" id="IPR006400">
    <property type="entry name" value="Hopene-cyclase"/>
</dbReference>
<keyword evidence="7" id="KW-0456">Lyase</keyword>
<accession>A0ABU0A2Q3</accession>
<evidence type="ECO:0000259" key="5">
    <source>
        <dbReference type="Pfam" id="PF13243"/>
    </source>
</evidence>
<dbReference type="InterPro" id="IPR002365">
    <property type="entry name" value="Terpene_synthase_CS"/>
</dbReference>
<dbReference type="InterPro" id="IPR018333">
    <property type="entry name" value="Squalene_cyclase"/>
</dbReference>
<evidence type="ECO:0000313" key="8">
    <source>
        <dbReference type="Proteomes" id="UP001230005"/>
    </source>
</evidence>
<comment type="similarity">
    <text evidence="2">Belongs to the terpene cyclase/mutase family.</text>
</comment>
<evidence type="ECO:0000256" key="3">
    <source>
        <dbReference type="ARBA" id="ARBA00022737"/>
    </source>
</evidence>
<dbReference type="EMBL" id="JAUSUG010000033">
    <property type="protein sequence ID" value="MDQ0257767.1"/>
    <property type="molecule type" value="Genomic_DNA"/>
</dbReference>
<dbReference type="EC" id="4.2.1.137" evidence="7"/>
<evidence type="ECO:0000313" key="7">
    <source>
        <dbReference type="EMBL" id="MDQ0257767.1"/>
    </source>
</evidence>
<reference evidence="7 8" key="1">
    <citation type="submission" date="2023-07" db="EMBL/GenBank/DDBJ databases">
        <title>Genomic Encyclopedia of Type Strains, Phase IV (KMG-IV): sequencing the most valuable type-strain genomes for metagenomic binning, comparative biology and taxonomic classification.</title>
        <authorList>
            <person name="Goeker M."/>
        </authorList>
    </citation>
    <scope>NUCLEOTIDE SEQUENCE [LARGE SCALE GENOMIC DNA]</scope>
    <source>
        <strain evidence="7 8">DSM 9768</strain>
    </source>
</reference>
<comment type="caution">
    <text evidence="7">The sequence shown here is derived from an EMBL/GenBank/DDBJ whole genome shotgun (WGS) entry which is preliminary data.</text>
</comment>
<dbReference type="NCBIfam" id="TIGR01787">
    <property type="entry name" value="squalene_cyclas"/>
    <property type="match status" value="1"/>
</dbReference>
<sequence>MKEVALEEINRLMNRLKEQQSPDGSWRMCFESTVATDAYMIILLRSLGMNEESMIGDLVSRLERKQGVNGAWKAYHDEEGGNLSLTIEAYYALLYSGMKNKNEPKMKQAEQFIIARGGLQKGELLTKVVLAVTGQWKWPTYFRAPIELILLPSTAPINFFDFSGYARVHIAPMLVLFDQKFVLKRRNTPDLSHLLLDRSLDNDWLGESRSLEFHSCIRYIKEAIEKLIGFPEYLHQMALERTERFMLERIEEDGTLYSYFLTTFLMIFSLLALGYSKDHAVIQKAIKGLKTLVCIADDNELHMQHTTATVWNTALISHALQYSRASIDTPTIQKSLNYLMERQHNRYGDWVIRNPQVLPGGWGFSNINSINPDVDDTTAALRALRRSAVKYHRYRAAWYKGVNWVLSMQNDDGGWPAFEKNTNKEILTWIPITGAPDVSIDPSSADLTGRTLEFLGRDIGLTTDHHQVKEAVQWLGQNQERDGSWYGRWGICYIYGTWAAITGMRAVEVSENDASIQKGVAWLLHIQNNDGGWGESCKSDQQKTYIPLRTSTPSQTAWALDALISVFENPTEEINRGIQCLIEKLNHPDWTYTYPTGGGLPGSFYFYYHSYNNIWPLITLSHYVKKYS</sequence>
<dbReference type="InterPro" id="IPR032697">
    <property type="entry name" value="SQ_cyclase_N"/>
</dbReference>
<dbReference type="RefSeq" id="WP_307332006.1">
    <property type="nucleotide sequence ID" value="NZ_JAUSUG010000033.1"/>
</dbReference>
<feature type="domain" description="Squalene cyclase N-terminal" evidence="6">
    <location>
        <begin position="9"/>
        <end position="296"/>
    </location>
</feature>